<reference evidence="2 3" key="1">
    <citation type="submission" date="2014-06" db="EMBL/GenBank/DDBJ databases">
        <title>Whole Genome Sequences of Three Symbiotic Endozoicomonas Bacteria.</title>
        <authorList>
            <person name="Neave M.J."/>
            <person name="Apprill A."/>
            <person name="Voolstra C.R."/>
        </authorList>
    </citation>
    <scope>NUCLEOTIDE SEQUENCE [LARGE SCALE GENOMIC DNA]</scope>
    <source>
        <strain evidence="2 3">LMG 24815</strain>
    </source>
</reference>
<proteinExistence type="predicted"/>
<evidence type="ECO:0000313" key="2">
    <source>
        <dbReference type="EMBL" id="KEQ12048.1"/>
    </source>
</evidence>
<dbReference type="RefSeq" id="WP_034879213.1">
    <property type="nucleotide sequence ID" value="NZ_JOKG01000005.1"/>
</dbReference>
<dbReference type="Pfam" id="PF04214">
    <property type="entry name" value="DUF411"/>
    <property type="match status" value="1"/>
</dbReference>
<sequence>MRKIITSVVLFLTPLFVVAEETLPEIDVYKSPTCGCCTKWVRHLEDSGFSVVAHNVENLNDYKLKANLPYSLGSCHTAFIDGYAIEGHVPASDIKRLLVEKPSIRGLAVPGMPIGSPGMEFGDRKDPYQTIGYTKDGLTRVFASH</sequence>
<dbReference type="InterPro" id="IPR036249">
    <property type="entry name" value="Thioredoxin-like_sf"/>
</dbReference>
<feature type="chain" id="PRO_5001760519" description="Metal-binding protein" evidence="1">
    <location>
        <begin position="20"/>
        <end position="145"/>
    </location>
</feature>
<gene>
    <name evidence="2" type="ORF">GZ77_23500</name>
</gene>
<comment type="caution">
    <text evidence="2">The sequence shown here is derived from an EMBL/GenBank/DDBJ whole genome shotgun (WGS) entry which is preliminary data.</text>
</comment>
<evidence type="ECO:0008006" key="4">
    <source>
        <dbReference type="Google" id="ProtNLM"/>
    </source>
</evidence>
<name>A0A081N0S5_9GAMM</name>
<dbReference type="AlphaFoldDB" id="A0A081N0S5"/>
<dbReference type="EMBL" id="JOKG01000005">
    <property type="protein sequence ID" value="KEQ12048.1"/>
    <property type="molecule type" value="Genomic_DNA"/>
</dbReference>
<evidence type="ECO:0000313" key="3">
    <source>
        <dbReference type="Proteomes" id="UP000028006"/>
    </source>
</evidence>
<dbReference type="SUPFAM" id="SSF52833">
    <property type="entry name" value="Thioredoxin-like"/>
    <property type="match status" value="1"/>
</dbReference>
<keyword evidence="3" id="KW-1185">Reference proteome</keyword>
<accession>A0A081N0S5</accession>
<dbReference type="Proteomes" id="UP000028006">
    <property type="component" value="Unassembled WGS sequence"/>
</dbReference>
<protein>
    <recommendedName>
        <fullName evidence="4">Metal-binding protein</fullName>
    </recommendedName>
</protein>
<feature type="signal peptide" evidence="1">
    <location>
        <begin position="1"/>
        <end position="19"/>
    </location>
</feature>
<organism evidence="2 3">
    <name type="scientific">Endozoicomonas montiporae</name>
    <dbReference type="NCBI Taxonomy" id="1027273"/>
    <lineage>
        <taxon>Bacteria</taxon>
        <taxon>Pseudomonadati</taxon>
        <taxon>Pseudomonadota</taxon>
        <taxon>Gammaproteobacteria</taxon>
        <taxon>Oceanospirillales</taxon>
        <taxon>Endozoicomonadaceae</taxon>
        <taxon>Endozoicomonas</taxon>
    </lineage>
</organism>
<evidence type="ECO:0000256" key="1">
    <source>
        <dbReference type="SAM" id="SignalP"/>
    </source>
</evidence>
<dbReference type="InterPro" id="IPR007332">
    <property type="entry name" value="DUF411"/>
</dbReference>
<dbReference type="eggNOG" id="COG3019">
    <property type="taxonomic scope" value="Bacteria"/>
</dbReference>
<keyword evidence="1" id="KW-0732">Signal</keyword>